<protein>
    <submittedName>
        <fullName evidence="3">Uncharacterized protein</fullName>
    </submittedName>
</protein>
<dbReference type="GO" id="GO:0016020">
    <property type="term" value="C:membrane"/>
    <property type="evidence" value="ECO:0007669"/>
    <property type="project" value="UniProtKB-SubCell"/>
</dbReference>
<dbReference type="Gene3D" id="2.30.29.30">
    <property type="entry name" value="Pleckstrin-homology domain (PH domain)/Phosphotyrosine-binding domain (PTB)"/>
    <property type="match status" value="1"/>
</dbReference>
<sequence>MIKLCTRYYHYEKRFLTLYIKLWKEKFLYLSLDGNLLICRDADSPPDLEIGLHSSCEAILEGTEISDLPRLPLGAQKDCCLALTLRDGKYLLLLASDRQESELPIQPTSTHSNQFCLFLYSALY</sequence>
<dbReference type="GO" id="GO:0045595">
    <property type="term" value="P:regulation of cell differentiation"/>
    <property type="evidence" value="ECO:0007669"/>
    <property type="project" value="TreeGrafter"/>
</dbReference>
<evidence type="ECO:0000256" key="2">
    <source>
        <dbReference type="ARBA" id="ARBA00023136"/>
    </source>
</evidence>
<dbReference type="InterPro" id="IPR011993">
    <property type="entry name" value="PH-like_dom_sf"/>
</dbReference>
<dbReference type="SUPFAM" id="SSF50729">
    <property type="entry name" value="PH domain-like"/>
    <property type="match status" value="1"/>
</dbReference>
<accession>A0A8C4RCN6</accession>
<name>A0A8C4RCN6_ERPCA</name>
<dbReference type="Proteomes" id="UP000694620">
    <property type="component" value="Chromosome 1"/>
</dbReference>
<evidence type="ECO:0000256" key="1">
    <source>
        <dbReference type="ARBA" id="ARBA00004370"/>
    </source>
</evidence>
<comment type="subcellular location">
    <subcellularLocation>
        <location evidence="1">Membrane</location>
    </subcellularLocation>
</comment>
<organism evidence="3 4">
    <name type="scientific">Erpetoichthys calabaricus</name>
    <name type="common">Rope fish</name>
    <name type="synonym">Calamoichthys calabaricus</name>
    <dbReference type="NCBI Taxonomy" id="27687"/>
    <lineage>
        <taxon>Eukaryota</taxon>
        <taxon>Metazoa</taxon>
        <taxon>Chordata</taxon>
        <taxon>Craniata</taxon>
        <taxon>Vertebrata</taxon>
        <taxon>Euteleostomi</taxon>
        <taxon>Actinopterygii</taxon>
        <taxon>Polypteriformes</taxon>
        <taxon>Polypteridae</taxon>
        <taxon>Erpetoichthys</taxon>
    </lineage>
</organism>
<reference evidence="3" key="1">
    <citation type="submission" date="2021-06" db="EMBL/GenBank/DDBJ databases">
        <authorList>
            <consortium name="Wellcome Sanger Institute Data Sharing"/>
        </authorList>
    </citation>
    <scope>NUCLEOTIDE SEQUENCE [LARGE SCALE GENOMIC DNA]</scope>
</reference>
<keyword evidence="4" id="KW-1185">Reference proteome</keyword>
<dbReference type="InterPro" id="IPR039680">
    <property type="entry name" value="PLEKHB1/2"/>
</dbReference>
<dbReference type="Ensembl" id="ENSECRT00000000181.1">
    <property type="protein sequence ID" value="ENSECRP00000000175.1"/>
    <property type="gene ID" value="ENSECRG00000000116.1"/>
</dbReference>
<dbReference type="PANTHER" id="PTHR14309:SF10">
    <property type="entry name" value="PH DOMAIN-CONTAINING PROTEIN"/>
    <property type="match status" value="1"/>
</dbReference>
<dbReference type="GeneTree" id="ENSGT00940000174794"/>
<dbReference type="PANTHER" id="PTHR14309">
    <property type="entry name" value="EXPRESSED PROTEIN"/>
    <property type="match status" value="1"/>
</dbReference>
<keyword evidence="2" id="KW-0472">Membrane</keyword>
<proteinExistence type="predicted"/>
<evidence type="ECO:0000313" key="4">
    <source>
        <dbReference type="Proteomes" id="UP000694620"/>
    </source>
</evidence>
<reference evidence="3" key="2">
    <citation type="submission" date="2025-08" db="UniProtKB">
        <authorList>
            <consortium name="Ensembl"/>
        </authorList>
    </citation>
    <scope>IDENTIFICATION</scope>
</reference>
<dbReference type="AlphaFoldDB" id="A0A8C4RCN6"/>
<reference evidence="3" key="3">
    <citation type="submission" date="2025-09" db="UniProtKB">
        <authorList>
            <consortium name="Ensembl"/>
        </authorList>
    </citation>
    <scope>IDENTIFICATION</scope>
</reference>
<evidence type="ECO:0000313" key="3">
    <source>
        <dbReference type="Ensembl" id="ENSECRP00000000175.1"/>
    </source>
</evidence>